<dbReference type="GO" id="GO:0005576">
    <property type="term" value="C:extracellular region"/>
    <property type="evidence" value="ECO:0007669"/>
    <property type="project" value="UniProtKB-SubCell"/>
</dbReference>
<dbReference type="Proteomes" id="UP001190640">
    <property type="component" value="Chromosome 17"/>
</dbReference>
<feature type="binding site" evidence="5">
    <location>
        <position position="47"/>
    </location>
    <ligand>
        <name>Ca(2+)</name>
        <dbReference type="ChEBI" id="CHEBI:29108"/>
    </ligand>
</feature>
<feature type="chain" id="PRO_5041518453" description="Phospholipase A2" evidence="8">
    <location>
        <begin position="21"/>
        <end position="143"/>
    </location>
</feature>
<dbReference type="PROSITE" id="PS00118">
    <property type="entry name" value="PA2_HIS"/>
    <property type="match status" value="1"/>
</dbReference>
<accession>A0AA97KJS6</accession>
<dbReference type="PANTHER" id="PTHR11716:SF9">
    <property type="entry name" value="PHOSPHOLIPASE A2, MEMBRANE ASSOCIATED"/>
    <property type="match status" value="1"/>
</dbReference>
<evidence type="ECO:0000256" key="3">
    <source>
        <dbReference type="ARBA" id="ARBA00023157"/>
    </source>
</evidence>
<dbReference type="InterPro" id="IPR016090">
    <property type="entry name" value="PLA2-like_dom"/>
</dbReference>
<dbReference type="SMART" id="SM00085">
    <property type="entry name" value="PA2c"/>
    <property type="match status" value="1"/>
</dbReference>
<dbReference type="GO" id="GO:0016042">
    <property type="term" value="P:lipid catabolic process"/>
    <property type="evidence" value="ECO:0007669"/>
    <property type="project" value="InterPro"/>
</dbReference>
<feature type="binding site" evidence="5">
    <location>
        <position position="68"/>
    </location>
    <ligand>
        <name>Ca(2+)</name>
        <dbReference type="ChEBI" id="CHEBI:29108"/>
    </ligand>
</feature>
<dbReference type="SUPFAM" id="SSF48619">
    <property type="entry name" value="Phospholipase A2, PLA2"/>
    <property type="match status" value="1"/>
</dbReference>
<dbReference type="GO" id="GO:0005509">
    <property type="term" value="F:calcium ion binding"/>
    <property type="evidence" value="ECO:0007669"/>
    <property type="project" value="InterPro"/>
</dbReference>
<dbReference type="InterPro" id="IPR036444">
    <property type="entry name" value="PLipase_A2_dom_sf"/>
</dbReference>
<comment type="similarity">
    <text evidence="7">Belongs to the phospholipase A2 family.</text>
</comment>
<dbReference type="InterPro" id="IPR001211">
    <property type="entry name" value="PLA2"/>
</dbReference>
<name>A0AA97KJS6_EUBMA</name>
<dbReference type="Gene3D" id="1.20.90.10">
    <property type="entry name" value="Phospholipase A2 domain"/>
    <property type="match status" value="1"/>
</dbReference>
<evidence type="ECO:0000256" key="2">
    <source>
        <dbReference type="ARBA" id="ARBA00022525"/>
    </source>
</evidence>
<feature type="active site" evidence="4">
    <location>
        <position position="67"/>
    </location>
</feature>
<protein>
    <recommendedName>
        <fullName evidence="8">Phospholipase A2</fullName>
        <ecNumber evidence="8">3.1.1.4</ecNumber>
    </recommendedName>
</protein>
<keyword evidence="8" id="KW-0378">Hydrolase</keyword>
<evidence type="ECO:0000256" key="6">
    <source>
        <dbReference type="PIRSR" id="PIRSR601211-3"/>
    </source>
</evidence>
<keyword evidence="8" id="KW-0443">Lipid metabolism</keyword>
<dbReference type="GeneID" id="129344554"/>
<feature type="disulfide bond" evidence="6">
    <location>
        <begin position="63"/>
        <end position="116"/>
    </location>
</feature>
<dbReference type="FunFam" id="1.20.90.10:FF:000001">
    <property type="entry name" value="Basic phospholipase A2 homolog"/>
    <property type="match status" value="1"/>
</dbReference>
<proteinExistence type="inferred from homology"/>
<dbReference type="GO" id="GO:0006644">
    <property type="term" value="P:phospholipid metabolic process"/>
    <property type="evidence" value="ECO:0007669"/>
    <property type="project" value="InterPro"/>
</dbReference>
<dbReference type="InterPro" id="IPR033113">
    <property type="entry name" value="PLA2_histidine"/>
</dbReference>
<keyword evidence="2 8" id="KW-0964">Secreted</keyword>
<feature type="disulfide bond" evidence="6">
    <location>
        <begin position="70"/>
        <end position="109"/>
    </location>
</feature>
<feature type="binding site" evidence="5">
    <location>
        <position position="51"/>
    </location>
    <ligand>
        <name>Ca(2+)</name>
        <dbReference type="ChEBI" id="CHEBI:29108"/>
    </ligand>
</feature>
<dbReference type="EC" id="3.1.1.4" evidence="8"/>
<feature type="disulfide bond" evidence="6">
    <location>
        <begin position="78"/>
        <end position="102"/>
    </location>
</feature>
<evidence type="ECO:0000256" key="1">
    <source>
        <dbReference type="ARBA" id="ARBA00004613"/>
    </source>
</evidence>
<evidence type="ECO:0000313" key="11">
    <source>
        <dbReference type="RefSeq" id="XP_054857277.1"/>
    </source>
</evidence>
<sequence length="143" mass="15816">MKILLGAIVLLACSILMAQGSILEFGDMIKVVTGKSAFPDYTTYGCYCGIGGKGRPRDATDGCCLAHDCCYSKLSEKCNTKTDRYKFTYNNGVVTCGQGSWCEMQTCECDKAAVLCLRDNLNSYNKDLRFYFDIHCNEGPMKC</sequence>
<gene>
    <name evidence="11" type="primary">LOC129344554</name>
</gene>
<evidence type="ECO:0000256" key="4">
    <source>
        <dbReference type="PIRSR" id="PIRSR601211-1"/>
    </source>
</evidence>
<evidence type="ECO:0000313" key="10">
    <source>
        <dbReference type="Proteomes" id="UP001190640"/>
    </source>
</evidence>
<evidence type="ECO:0000256" key="5">
    <source>
        <dbReference type="PIRSR" id="PIRSR601211-2"/>
    </source>
</evidence>
<dbReference type="GO" id="GO:0050482">
    <property type="term" value="P:arachidonate secretion"/>
    <property type="evidence" value="ECO:0007669"/>
    <property type="project" value="InterPro"/>
</dbReference>
<dbReference type="AlphaFoldDB" id="A0AA97KJS6"/>
<dbReference type="CDD" id="cd00125">
    <property type="entry name" value="PLA2c"/>
    <property type="match status" value="1"/>
</dbReference>
<comment type="catalytic activity">
    <reaction evidence="8">
        <text>a 1,2-diacyl-sn-glycero-3-phosphocholine + H2O = a 1-acyl-sn-glycero-3-phosphocholine + a fatty acid + H(+)</text>
        <dbReference type="Rhea" id="RHEA:15801"/>
        <dbReference type="ChEBI" id="CHEBI:15377"/>
        <dbReference type="ChEBI" id="CHEBI:15378"/>
        <dbReference type="ChEBI" id="CHEBI:28868"/>
        <dbReference type="ChEBI" id="CHEBI:57643"/>
        <dbReference type="ChEBI" id="CHEBI:58168"/>
        <dbReference type="EC" id="3.1.1.4"/>
    </reaction>
</comment>
<feature type="disulfide bond" evidence="6">
    <location>
        <begin position="48"/>
        <end position="64"/>
    </location>
</feature>
<feature type="signal peptide" evidence="8">
    <location>
        <begin position="1"/>
        <end position="20"/>
    </location>
</feature>
<keyword evidence="3 6" id="KW-1015">Disulfide bond</keyword>
<dbReference type="PANTHER" id="PTHR11716">
    <property type="entry name" value="PHOSPHOLIPASE A2 FAMILY MEMBER"/>
    <property type="match status" value="1"/>
</dbReference>
<feature type="disulfide bond" evidence="6">
    <location>
        <begin position="96"/>
        <end position="107"/>
    </location>
</feature>
<reference evidence="11" key="1">
    <citation type="submission" date="2025-08" db="UniProtKB">
        <authorList>
            <consortium name="RefSeq"/>
        </authorList>
    </citation>
    <scope>IDENTIFICATION</scope>
    <source>
        <tissue evidence="11">Blood</tissue>
    </source>
</reference>
<comment type="cofactor">
    <cofactor evidence="5">
        <name>Ca(2+)</name>
        <dbReference type="ChEBI" id="CHEBI:29108"/>
    </cofactor>
    <text evidence="5">Binds 1 Ca(2+) ion per subunit.</text>
</comment>
<feature type="active site" evidence="4">
    <location>
        <position position="110"/>
    </location>
</feature>
<keyword evidence="5 8" id="KW-0106">Calcium</keyword>
<evidence type="ECO:0000256" key="7">
    <source>
        <dbReference type="RuleBase" id="RU003654"/>
    </source>
</evidence>
<comment type="subcellular location">
    <subcellularLocation>
        <location evidence="1 8">Secreted</location>
    </subcellularLocation>
</comment>
<organism evidence="10 11">
    <name type="scientific">Eublepharis macularius</name>
    <name type="common">Leopard gecko</name>
    <name type="synonym">Cyrtodactylus macularius</name>
    <dbReference type="NCBI Taxonomy" id="481883"/>
    <lineage>
        <taxon>Eukaryota</taxon>
        <taxon>Metazoa</taxon>
        <taxon>Chordata</taxon>
        <taxon>Craniata</taxon>
        <taxon>Vertebrata</taxon>
        <taxon>Euteleostomi</taxon>
        <taxon>Lepidosauria</taxon>
        <taxon>Squamata</taxon>
        <taxon>Bifurcata</taxon>
        <taxon>Gekkota</taxon>
        <taxon>Eublepharidae</taxon>
        <taxon>Eublepharinae</taxon>
        <taxon>Eublepharis</taxon>
    </lineage>
</organism>
<keyword evidence="5" id="KW-0479">Metal-binding</keyword>
<dbReference type="RefSeq" id="XP_054857277.1">
    <property type="nucleotide sequence ID" value="XM_055001302.1"/>
</dbReference>
<dbReference type="GO" id="GO:0005543">
    <property type="term" value="F:phospholipid binding"/>
    <property type="evidence" value="ECO:0007669"/>
    <property type="project" value="TreeGrafter"/>
</dbReference>
<keyword evidence="10" id="KW-1185">Reference proteome</keyword>
<keyword evidence="8" id="KW-0732">Signal</keyword>
<dbReference type="KEGG" id="emc:129344554"/>
<dbReference type="PRINTS" id="PR00389">
    <property type="entry name" value="PHPHLIPASEA2"/>
</dbReference>
<evidence type="ECO:0000259" key="9">
    <source>
        <dbReference type="SMART" id="SM00085"/>
    </source>
</evidence>
<evidence type="ECO:0000256" key="8">
    <source>
        <dbReference type="RuleBase" id="RU361236"/>
    </source>
</evidence>
<feature type="domain" description="Phospholipase A2-like central" evidence="9">
    <location>
        <begin position="21"/>
        <end position="137"/>
    </location>
</feature>
<dbReference type="GO" id="GO:0047498">
    <property type="term" value="F:calcium-dependent phospholipase A2 activity"/>
    <property type="evidence" value="ECO:0007669"/>
    <property type="project" value="TreeGrafter"/>
</dbReference>
<dbReference type="GO" id="GO:0042130">
    <property type="term" value="P:negative regulation of T cell proliferation"/>
    <property type="evidence" value="ECO:0007669"/>
    <property type="project" value="TreeGrafter"/>
</dbReference>
<dbReference type="Pfam" id="PF00068">
    <property type="entry name" value="Phospholip_A2_1"/>
    <property type="match status" value="1"/>
</dbReference>
<feature type="binding site" evidence="5">
    <location>
        <position position="49"/>
    </location>
    <ligand>
        <name>Ca(2+)</name>
        <dbReference type="ChEBI" id="CHEBI:29108"/>
    </ligand>
</feature>